<comment type="similarity">
    <text evidence="1 8">Belongs to the cyclic nucleotide phosphodiesterase family.</text>
</comment>
<reference evidence="10 11" key="1">
    <citation type="journal article" date="2023" name="BMC Biol.">
        <title>The compact genome of the sponge Oopsacas minuta (Hexactinellida) is lacking key metazoan core genes.</title>
        <authorList>
            <person name="Santini S."/>
            <person name="Schenkelaars Q."/>
            <person name="Jourda C."/>
            <person name="Duchesne M."/>
            <person name="Belahbib H."/>
            <person name="Rocher C."/>
            <person name="Selva M."/>
            <person name="Riesgo A."/>
            <person name="Vervoort M."/>
            <person name="Leys S.P."/>
            <person name="Kodjabachian L."/>
            <person name="Le Bivic A."/>
            <person name="Borchiellini C."/>
            <person name="Claverie J.M."/>
            <person name="Renard E."/>
        </authorList>
    </citation>
    <scope>NUCLEOTIDE SEQUENCE [LARGE SCALE GENOMIC DNA]</scope>
    <source>
        <strain evidence="10">SPO-2</strain>
    </source>
</reference>
<evidence type="ECO:0000256" key="4">
    <source>
        <dbReference type="ARBA" id="ARBA00022801"/>
    </source>
</evidence>
<feature type="binding site" evidence="7">
    <location>
        <position position="520"/>
    </location>
    <ligand>
        <name>Zn(2+)</name>
        <dbReference type="ChEBI" id="CHEBI:29105"/>
        <label>1</label>
    </ligand>
</feature>
<dbReference type="PROSITE" id="PS00126">
    <property type="entry name" value="PDEASE_I_1"/>
    <property type="match status" value="1"/>
</dbReference>
<evidence type="ECO:0000313" key="11">
    <source>
        <dbReference type="Proteomes" id="UP001165289"/>
    </source>
</evidence>
<dbReference type="InterPro" id="IPR003607">
    <property type="entry name" value="HD/PDEase_dom"/>
</dbReference>
<feature type="binding site" evidence="7">
    <location>
        <position position="520"/>
    </location>
    <ligand>
        <name>Zn(2+)</name>
        <dbReference type="ChEBI" id="CHEBI:29105"/>
        <label>2</label>
    </ligand>
</feature>
<feature type="binding site" evidence="6">
    <location>
        <begin position="478"/>
        <end position="482"/>
    </location>
    <ligand>
        <name>AMP</name>
        <dbReference type="ChEBI" id="CHEBI:456215"/>
    </ligand>
</feature>
<dbReference type="PRINTS" id="PR00387">
    <property type="entry name" value="PDIESTERASE1"/>
</dbReference>
<keyword evidence="2" id="KW-0140">cGMP</keyword>
<dbReference type="PROSITE" id="PS51845">
    <property type="entry name" value="PDEASE_I_2"/>
    <property type="match status" value="1"/>
</dbReference>
<evidence type="ECO:0000256" key="5">
    <source>
        <dbReference type="PIRSR" id="PIRSR623088-1"/>
    </source>
</evidence>
<protein>
    <recommendedName>
        <fullName evidence="8">Phosphodiesterase</fullName>
        <ecNumber evidence="8">3.1.4.-</ecNumber>
    </recommendedName>
</protein>
<dbReference type="SUPFAM" id="SSF109604">
    <property type="entry name" value="HD-domain/PDEase-like"/>
    <property type="match status" value="1"/>
</dbReference>
<feature type="domain" description="PDEase" evidence="9">
    <location>
        <begin position="402"/>
        <end position="725"/>
    </location>
</feature>
<dbReference type="SUPFAM" id="SSF55781">
    <property type="entry name" value="GAF domain-like"/>
    <property type="match status" value="2"/>
</dbReference>
<dbReference type="EMBL" id="JAKMXF010000011">
    <property type="protein sequence ID" value="KAI6661608.1"/>
    <property type="molecule type" value="Genomic_DNA"/>
</dbReference>
<dbReference type="AlphaFoldDB" id="A0AAV7KJY7"/>
<keyword evidence="4 8" id="KW-0378">Hydrolase</keyword>
<evidence type="ECO:0000256" key="2">
    <source>
        <dbReference type="ARBA" id="ARBA00022535"/>
    </source>
</evidence>
<evidence type="ECO:0000256" key="7">
    <source>
        <dbReference type="PIRSR" id="PIRSR623088-3"/>
    </source>
</evidence>
<proteinExistence type="inferred from homology"/>
<dbReference type="Pfam" id="PF01590">
    <property type="entry name" value="GAF"/>
    <property type="match status" value="2"/>
</dbReference>
<feature type="binding site" evidence="7">
    <location>
        <position position="482"/>
    </location>
    <ligand>
        <name>Zn(2+)</name>
        <dbReference type="ChEBI" id="CHEBI:29105"/>
        <label>1</label>
    </ligand>
</feature>
<dbReference type="InterPro" id="IPR029016">
    <property type="entry name" value="GAF-like_dom_sf"/>
</dbReference>
<feature type="binding site" evidence="6">
    <location>
        <position position="682"/>
    </location>
    <ligand>
        <name>AMP</name>
        <dbReference type="ChEBI" id="CHEBI:456215"/>
    </ligand>
</feature>
<dbReference type="SMART" id="SM00065">
    <property type="entry name" value="GAF"/>
    <property type="match status" value="2"/>
</dbReference>
<dbReference type="InterPro" id="IPR003018">
    <property type="entry name" value="GAF"/>
</dbReference>
<dbReference type="Gene3D" id="1.10.1300.10">
    <property type="entry name" value="3'5'-cyclic nucleotide phosphodiesterase, catalytic domain"/>
    <property type="match status" value="1"/>
</dbReference>
<accession>A0AAV7KJY7</accession>
<evidence type="ECO:0000256" key="3">
    <source>
        <dbReference type="ARBA" id="ARBA00022723"/>
    </source>
</evidence>
<name>A0AAV7KJY7_9METZ</name>
<dbReference type="SMART" id="SM00471">
    <property type="entry name" value="HDc"/>
    <property type="match status" value="1"/>
</dbReference>
<feature type="binding site" evidence="7">
    <location>
        <position position="519"/>
    </location>
    <ligand>
        <name>Zn(2+)</name>
        <dbReference type="ChEBI" id="CHEBI:29105"/>
        <label>1</label>
    </ligand>
</feature>
<keyword evidence="3 7" id="KW-0479">Metal-binding</keyword>
<evidence type="ECO:0000256" key="6">
    <source>
        <dbReference type="PIRSR" id="PIRSR623088-2"/>
    </source>
</evidence>
<dbReference type="GO" id="GO:0007165">
    <property type="term" value="P:signal transduction"/>
    <property type="evidence" value="ECO:0007669"/>
    <property type="project" value="InterPro"/>
</dbReference>
<dbReference type="Proteomes" id="UP001165289">
    <property type="component" value="Unassembled WGS sequence"/>
</dbReference>
<dbReference type="InterPro" id="IPR023174">
    <property type="entry name" value="PDEase_CS"/>
</dbReference>
<feature type="active site" description="Proton donor" evidence="5">
    <location>
        <position position="478"/>
    </location>
</feature>
<dbReference type="InterPro" id="IPR002073">
    <property type="entry name" value="PDEase_catalytic_dom"/>
</dbReference>
<dbReference type="GO" id="GO:0004114">
    <property type="term" value="F:3',5'-cyclic-nucleotide phosphodiesterase activity"/>
    <property type="evidence" value="ECO:0007669"/>
    <property type="project" value="InterPro"/>
</dbReference>
<evidence type="ECO:0000256" key="8">
    <source>
        <dbReference type="RuleBase" id="RU363067"/>
    </source>
</evidence>
<organism evidence="10 11">
    <name type="scientific">Oopsacas minuta</name>
    <dbReference type="NCBI Taxonomy" id="111878"/>
    <lineage>
        <taxon>Eukaryota</taxon>
        <taxon>Metazoa</taxon>
        <taxon>Porifera</taxon>
        <taxon>Hexactinellida</taxon>
        <taxon>Hexasterophora</taxon>
        <taxon>Lyssacinosida</taxon>
        <taxon>Leucopsacidae</taxon>
        <taxon>Oopsacas</taxon>
    </lineage>
</organism>
<evidence type="ECO:0000256" key="1">
    <source>
        <dbReference type="ARBA" id="ARBA00007648"/>
    </source>
</evidence>
<feature type="binding site" evidence="6">
    <location>
        <position position="630"/>
    </location>
    <ligand>
        <name>AMP</name>
        <dbReference type="ChEBI" id="CHEBI:456215"/>
    </ligand>
</feature>
<evidence type="ECO:0000259" key="9">
    <source>
        <dbReference type="PROSITE" id="PS51845"/>
    </source>
</evidence>
<dbReference type="Pfam" id="PF00233">
    <property type="entry name" value="PDEase_I"/>
    <property type="match status" value="1"/>
</dbReference>
<dbReference type="GO" id="GO:0046872">
    <property type="term" value="F:metal ion binding"/>
    <property type="evidence" value="ECO:0007669"/>
    <property type="project" value="UniProtKB-KW"/>
</dbReference>
<dbReference type="CDD" id="cd00077">
    <property type="entry name" value="HDc"/>
    <property type="match status" value="1"/>
</dbReference>
<evidence type="ECO:0000313" key="10">
    <source>
        <dbReference type="EMBL" id="KAI6661608.1"/>
    </source>
</evidence>
<gene>
    <name evidence="10" type="ORF">LOD99_13481</name>
</gene>
<keyword evidence="11" id="KW-1185">Reference proteome</keyword>
<dbReference type="FunFam" id="1.10.1300.10:FF:000003">
    <property type="entry name" value="Phosphodiesterase"/>
    <property type="match status" value="1"/>
</dbReference>
<feature type="binding site" evidence="7">
    <location>
        <position position="630"/>
    </location>
    <ligand>
        <name>Zn(2+)</name>
        <dbReference type="ChEBI" id="CHEBI:29105"/>
        <label>1</label>
    </ligand>
</feature>
<dbReference type="PANTHER" id="PTHR11347">
    <property type="entry name" value="CYCLIC NUCLEOTIDE PHOSPHODIESTERASE"/>
    <property type="match status" value="1"/>
</dbReference>
<sequence>MDDDTHFYKVLTYEMMEEIYSELDVMKVSFKILKQVIGLIRADRASLFLVEGAKGKEVLVSKLFDIQQDTGYEDSLRNESNYIFVPITNGIVGRVASTKLLVNIKDAYSNPDFCKDVDVKVGYETRNILCLPVLNPNNEVIGVISAINKLGTSKEKAFFSREDEDCFTQYARFCALALTNSQLHEKSVNVCQRIEVTLQMAKRLFEKHTKVEDLMHEILTGTSELIQCKQCHFVLLKTEGDELPKKDRIQLNFTNTIEQSNQVENPNIEAIYKLENPKDGEKKVEKLKSLEYPDIINLVMQDGKPINIPIVAKSTLSATLAPSTQSLLCIPIFCKEKLIAMVEFIDKNNGFPFNNYDLEAFELLAVFYGLGISNVRYYEKSMNESYQNEVSLEILTYHIFPTDLEVQRTCVTMVPNASVLMLESFNFDDELLTSDELVIAVLRMFIDAKYLTRFNINYRVLCKFVIAVKNNYRQVIYHNWRHAFNVAQSMYAILRKTNNLAGAVSDLHGMALIVACLCHDLDHRGTNNQFQQTEQNALQHLYGSSIMEYHHINQFLMILNFDGCNIFYALSEKQKQEAMDTVRIAILDTDLGNHFKIRGNFIKTVEQGHFNIENKCDLKCLNSFIMTACDLSAITKPWRVQKRVAELVAQEFFYQGDLEREKGNQVPEMMDREKAHKLPDLQVRFIDRLCISVYTTLVILYPQLKQLVDGCTMNREQWVQLAKGNQFNMSSPAPHQLQKISTESLGRTQGVLKSTPCLNKRTDENYSLVKDLGPRVVWTHANSPIHEGKESSIEGKVAESIVVPAVKNEPMPQNAQINTNSKHSNCQLL</sequence>
<comment type="caution">
    <text evidence="10">The sequence shown here is derived from an EMBL/GenBank/DDBJ whole genome shotgun (WGS) entry which is preliminary data.</text>
</comment>
<dbReference type="Gene3D" id="3.30.450.40">
    <property type="match status" value="2"/>
</dbReference>
<dbReference type="EC" id="3.1.4.-" evidence="8"/>
<feature type="binding site" evidence="6">
    <location>
        <position position="520"/>
    </location>
    <ligand>
        <name>AMP</name>
        <dbReference type="ChEBI" id="CHEBI:456215"/>
    </ligand>
</feature>
<dbReference type="InterPro" id="IPR036971">
    <property type="entry name" value="PDEase_catalytic_dom_sf"/>
</dbReference>
<dbReference type="InterPro" id="IPR023088">
    <property type="entry name" value="PDEase"/>
</dbReference>
<comment type="cofactor">
    <cofactor evidence="8">
        <name>a divalent metal cation</name>
        <dbReference type="ChEBI" id="CHEBI:60240"/>
    </cofactor>
    <text evidence="8">Binds 2 divalent metal cations per subunit. Site 1 may preferentially bind zinc ions, while site 2 has a preference for magnesium and/or manganese ions.</text>
</comment>